<proteinExistence type="predicted"/>
<organism evidence="2 3">
    <name type="scientific">Ustilago trichophora</name>
    <dbReference type="NCBI Taxonomy" id="86804"/>
    <lineage>
        <taxon>Eukaryota</taxon>
        <taxon>Fungi</taxon>
        <taxon>Dikarya</taxon>
        <taxon>Basidiomycota</taxon>
        <taxon>Ustilaginomycotina</taxon>
        <taxon>Ustilaginomycetes</taxon>
        <taxon>Ustilaginales</taxon>
        <taxon>Ustilaginaceae</taxon>
        <taxon>Ustilago</taxon>
    </lineage>
</organism>
<reference evidence="2 3" key="1">
    <citation type="submission" date="2018-03" db="EMBL/GenBank/DDBJ databases">
        <authorList>
            <person name="Guldener U."/>
        </authorList>
    </citation>
    <scope>NUCLEOTIDE SEQUENCE [LARGE SCALE GENOMIC DNA]</scope>
    <source>
        <strain evidence="2 3">NBRC100155</strain>
    </source>
</reference>
<feature type="chain" id="PRO_5022840096" evidence="1">
    <location>
        <begin position="24"/>
        <end position="98"/>
    </location>
</feature>
<evidence type="ECO:0000256" key="1">
    <source>
        <dbReference type="SAM" id="SignalP"/>
    </source>
</evidence>
<feature type="signal peptide" evidence="1">
    <location>
        <begin position="1"/>
        <end position="23"/>
    </location>
</feature>
<keyword evidence="3" id="KW-1185">Reference proteome</keyword>
<dbReference type="EMBL" id="OOIN01000007">
    <property type="protein sequence ID" value="SPO24366.1"/>
    <property type="molecule type" value="Genomic_DNA"/>
</dbReference>
<evidence type="ECO:0000313" key="3">
    <source>
        <dbReference type="Proteomes" id="UP000324022"/>
    </source>
</evidence>
<sequence length="98" mass="11366">MKLRGSLLLSIAMIFASIHFSQGLILPSDFKLLRLTTFTESEQNIAARLEKALKEYKGSTLANNDLFHSFIEQMRKEGRINWGYTDITGEDWNKYYTK</sequence>
<gene>
    <name evidence="2" type="ORF">UTRI_03634</name>
</gene>
<keyword evidence="1" id="KW-0732">Signal</keyword>
<evidence type="ECO:0000313" key="2">
    <source>
        <dbReference type="EMBL" id="SPO24366.1"/>
    </source>
</evidence>
<name>A0A5C3E484_9BASI</name>
<accession>A0A5C3E484</accession>
<dbReference type="Proteomes" id="UP000324022">
    <property type="component" value="Unassembled WGS sequence"/>
</dbReference>
<dbReference type="AlphaFoldDB" id="A0A5C3E484"/>
<protein>
    <submittedName>
        <fullName evidence="2">Uncharacterized protein</fullName>
    </submittedName>
</protein>